<dbReference type="AlphaFoldDB" id="A0A7S2CGT9"/>
<dbReference type="PANTHER" id="PTHR43317:SF1">
    <property type="entry name" value="THERMOSPERMINE SYNTHASE ACAULIS5"/>
    <property type="match status" value="1"/>
</dbReference>
<evidence type="ECO:0000259" key="5">
    <source>
        <dbReference type="PROSITE" id="PS51006"/>
    </source>
</evidence>
<dbReference type="EMBL" id="HBGS01028731">
    <property type="protein sequence ID" value="CAD9425101.1"/>
    <property type="molecule type" value="Transcribed_RNA"/>
</dbReference>
<dbReference type="InterPro" id="IPR030374">
    <property type="entry name" value="PABS"/>
</dbReference>
<evidence type="ECO:0000256" key="1">
    <source>
        <dbReference type="ARBA" id="ARBA00007867"/>
    </source>
</evidence>
<dbReference type="GO" id="GO:0010487">
    <property type="term" value="F:thermospermine synthase activity"/>
    <property type="evidence" value="ECO:0007669"/>
    <property type="project" value="TreeGrafter"/>
</dbReference>
<dbReference type="Gene3D" id="3.40.50.150">
    <property type="entry name" value="Vaccinia Virus protein VP39"/>
    <property type="match status" value="1"/>
</dbReference>
<evidence type="ECO:0000313" key="6">
    <source>
        <dbReference type="EMBL" id="CAD9425101.1"/>
    </source>
</evidence>
<name>A0A7S2CGT9_9STRA</name>
<evidence type="ECO:0000256" key="2">
    <source>
        <dbReference type="ARBA" id="ARBA00022679"/>
    </source>
</evidence>
<feature type="domain" description="PABS" evidence="5">
    <location>
        <begin position="1"/>
        <end position="181"/>
    </location>
</feature>
<protein>
    <recommendedName>
        <fullName evidence="5">PABS domain-containing protein</fullName>
    </recommendedName>
</protein>
<accession>A0A7S2CGT9</accession>
<dbReference type="NCBIfam" id="NF037959">
    <property type="entry name" value="MFS_SpdSyn"/>
    <property type="match status" value="1"/>
</dbReference>
<gene>
    <name evidence="6" type="ORF">DSPE1174_LOCUS14595</name>
</gene>
<dbReference type="SUPFAM" id="SSF53335">
    <property type="entry name" value="S-adenosyl-L-methionine-dependent methyltransferases"/>
    <property type="match status" value="1"/>
</dbReference>
<feature type="active site" description="Proton acceptor" evidence="4">
    <location>
        <position position="98"/>
    </location>
</feature>
<dbReference type="GO" id="GO:0006596">
    <property type="term" value="P:polyamine biosynthetic process"/>
    <property type="evidence" value="ECO:0007669"/>
    <property type="project" value="UniProtKB-UniRule"/>
</dbReference>
<evidence type="ECO:0000256" key="4">
    <source>
        <dbReference type="PROSITE-ProRule" id="PRU00354"/>
    </source>
</evidence>
<dbReference type="Pfam" id="PF01564">
    <property type="entry name" value="Spermine_synth"/>
    <property type="match status" value="1"/>
</dbReference>
<sequence length="261" mass="28829">MLAFGWASGDMDLKPKRVYIGGGGELATAREVLKHPSVEEVVMVDLDKMVVDVSREQLHEWSTGCFSDPRLTVHYTDAHAWLNRSDADTGLFDLIIMDIADPFEAGPGIALYTQEFYRIAKSKLTPGGVFVTQSGPGGLLTHTECFTSVHRTLQSVFEHVLPYTAEIPSFGSNWGWNLAFDASGVRNSRLSSSEALEAGSTFKDLSMTSLSTRLKSRVDPGGLRFYDGEGHRGIFHISKPIRDSIALEERIITKDNPVFML</sequence>
<dbReference type="InterPro" id="IPR029063">
    <property type="entry name" value="SAM-dependent_MTases_sf"/>
</dbReference>
<proteinExistence type="inferred from homology"/>
<evidence type="ECO:0000256" key="3">
    <source>
        <dbReference type="ARBA" id="ARBA00023115"/>
    </source>
</evidence>
<organism evidence="6">
    <name type="scientific">Octactis speculum</name>
    <dbReference type="NCBI Taxonomy" id="3111310"/>
    <lineage>
        <taxon>Eukaryota</taxon>
        <taxon>Sar</taxon>
        <taxon>Stramenopiles</taxon>
        <taxon>Ochrophyta</taxon>
        <taxon>Dictyochophyceae</taxon>
        <taxon>Dictyochales</taxon>
        <taxon>Dictyochaceae</taxon>
        <taxon>Octactis</taxon>
    </lineage>
</organism>
<comment type="similarity">
    <text evidence="1">Belongs to the spermidine/spermine synthase family.</text>
</comment>
<dbReference type="CDD" id="cd02440">
    <property type="entry name" value="AdoMet_MTases"/>
    <property type="match status" value="1"/>
</dbReference>
<dbReference type="PROSITE" id="PS51006">
    <property type="entry name" value="PABS_2"/>
    <property type="match status" value="1"/>
</dbReference>
<keyword evidence="3 4" id="KW-0620">Polyamine biosynthesis</keyword>
<keyword evidence="2 4" id="KW-0808">Transferase</keyword>
<reference evidence="6" key="1">
    <citation type="submission" date="2021-01" db="EMBL/GenBank/DDBJ databases">
        <authorList>
            <person name="Corre E."/>
            <person name="Pelletier E."/>
            <person name="Niang G."/>
            <person name="Scheremetjew M."/>
            <person name="Finn R."/>
            <person name="Kale V."/>
            <person name="Holt S."/>
            <person name="Cochrane G."/>
            <person name="Meng A."/>
            <person name="Brown T."/>
            <person name="Cohen L."/>
        </authorList>
    </citation>
    <scope>NUCLEOTIDE SEQUENCE</scope>
    <source>
        <strain evidence="6">CCMP1381</strain>
    </source>
</reference>
<dbReference type="PANTHER" id="PTHR43317">
    <property type="entry name" value="THERMOSPERMINE SYNTHASE ACAULIS5"/>
    <property type="match status" value="1"/>
</dbReference>